<dbReference type="SUPFAM" id="SSF46785">
    <property type="entry name" value="Winged helix' DNA-binding domain"/>
    <property type="match status" value="1"/>
</dbReference>
<dbReference type="PANTHER" id="PTHR44846:SF1">
    <property type="entry name" value="MANNOSYL-D-GLYCERATE TRANSPORT_METABOLISM SYSTEM REPRESSOR MNGR-RELATED"/>
    <property type="match status" value="1"/>
</dbReference>
<dbReference type="SMART" id="SM00866">
    <property type="entry name" value="UTRA"/>
    <property type="match status" value="1"/>
</dbReference>
<dbReference type="AlphaFoldDB" id="A0A4R6YA78"/>
<evidence type="ECO:0000256" key="3">
    <source>
        <dbReference type="ARBA" id="ARBA00023163"/>
    </source>
</evidence>
<evidence type="ECO:0000313" key="5">
    <source>
        <dbReference type="EMBL" id="TDR32408.1"/>
    </source>
</evidence>
<dbReference type="SUPFAM" id="SSF64288">
    <property type="entry name" value="Chorismate lyase-like"/>
    <property type="match status" value="1"/>
</dbReference>
<dbReference type="PRINTS" id="PR00035">
    <property type="entry name" value="HTHGNTR"/>
</dbReference>
<dbReference type="Gene3D" id="1.10.10.10">
    <property type="entry name" value="Winged helix-like DNA-binding domain superfamily/Winged helix DNA-binding domain"/>
    <property type="match status" value="1"/>
</dbReference>
<dbReference type="RefSeq" id="WP_133619269.1">
    <property type="nucleotide sequence ID" value="NZ_SNZE01000004.1"/>
</dbReference>
<proteinExistence type="predicted"/>
<keyword evidence="1" id="KW-0805">Transcription regulation</keyword>
<comment type="caution">
    <text evidence="5">The sequence shown here is derived from an EMBL/GenBank/DDBJ whole genome shotgun (WGS) entry which is preliminary data.</text>
</comment>
<dbReference type="Pfam" id="PF00392">
    <property type="entry name" value="GntR"/>
    <property type="match status" value="1"/>
</dbReference>
<dbReference type="PROSITE" id="PS50949">
    <property type="entry name" value="HTH_GNTR"/>
    <property type="match status" value="1"/>
</dbReference>
<dbReference type="InterPro" id="IPR028978">
    <property type="entry name" value="Chorismate_lyase_/UTRA_dom_sf"/>
</dbReference>
<dbReference type="InterPro" id="IPR000524">
    <property type="entry name" value="Tscrpt_reg_HTH_GntR"/>
</dbReference>
<evidence type="ECO:0000313" key="6">
    <source>
        <dbReference type="Proteomes" id="UP000294480"/>
    </source>
</evidence>
<evidence type="ECO:0000259" key="4">
    <source>
        <dbReference type="PROSITE" id="PS50949"/>
    </source>
</evidence>
<dbReference type="GO" id="GO:0003677">
    <property type="term" value="F:DNA binding"/>
    <property type="evidence" value="ECO:0007669"/>
    <property type="project" value="UniProtKB-KW"/>
</dbReference>
<dbReference type="Proteomes" id="UP000294480">
    <property type="component" value="Unassembled WGS sequence"/>
</dbReference>
<dbReference type="InterPro" id="IPR036388">
    <property type="entry name" value="WH-like_DNA-bd_sf"/>
</dbReference>
<keyword evidence="3" id="KW-0804">Transcription</keyword>
<dbReference type="OrthoDB" id="6626198at2"/>
<sequence>MNDAHWLLLKPDDALATPLYLQLAKKLAEAINSGWWRAHEALPSERVLAEHIGVSRVTARKAMDVLIEKRLVSRQHGSGTFITPHIEQPLSRLTSFTEQLRQRGFDPSSVWLERRIDTPNSEEAIQLGLSSHDRVARLKRQRWVDGVVMAIEYSTVPVAFLPKPLELAQSLYAFFDANACSVVRALQHVRAVNASPEIAALAGVRVGEAMLLMKRLGFTVDDVPIEITHTYCRSDYYDFVAELRK</sequence>
<evidence type="ECO:0000256" key="1">
    <source>
        <dbReference type="ARBA" id="ARBA00023015"/>
    </source>
</evidence>
<dbReference type="CDD" id="cd07377">
    <property type="entry name" value="WHTH_GntR"/>
    <property type="match status" value="1"/>
</dbReference>
<dbReference type="InterPro" id="IPR036390">
    <property type="entry name" value="WH_DNA-bd_sf"/>
</dbReference>
<dbReference type="InterPro" id="IPR011663">
    <property type="entry name" value="UTRA"/>
</dbReference>
<dbReference type="Gene3D" id="3.40.1410.10">
    <property type="entry name" value="Chorismate lyase-like"/>
    <property type="match status" value="1"/>
</dbReference>
<dbReference type="GO" id="GO:0003700">
    <property type="term" value="F:DNA-binding transcription factor activity"/>
    <property type="evidence" value="ECO:0007669"/>
    <property type="project" value="InterPro"/>
</dbReference>
<name>A0A4R6YA78_9BURK</name>
<dbReference type="Pfam" id="PF07702">
    <property type="entry name" value="UTRA"/>
    <property type="match status" value="1"/>
</dbReference>
<keyword evidence="2" id="KW-0238">DNA-binding</keyword>
<dbReference type="InterPro" id="IPR050679">
    <property type="entry name" value="Bact_HTH_transcr_reg"/>
</dbReference>
<dbReference type="PANTHER" id="PTHR44846">
    <property type="entry name" value="MANNOSYL-D-GLYCERATE TRANSPORT/METABOLISM SYSTEM REPRESSOR MNGR-RELATED"/>
    <property type="match status" value="1"/>
</dbReference>
<feature type="domain" description="HTH gntR-type" evidence="4">
    <location>
        <begin position="17"/>
        <end position="85"/>
    </location>
</feature>
<organism evidence="5 6">
    <name type="scientific">Hydromonas duriensis</name>
    <dbReference type="NCBI Taxonomy" id="1527608"/>
    <lineage>
        <taxon>Bacteria</taxon>
        <taxon>Pseudomonadati</taxon>
        <taxon>Pseudomonadota</taxon>
        <taxon>Betaproteobacteria</taxon>
        <taxon>Burkholderiales</taxon>
        <taxon>Burkholderiaceae</taxon>
        <taxon>Hydromonas</taxon>
    </lineage>
</organism>
<dbReference type="EMBL" id="SNZE01000004">
    <property type="protein sequence ID" value="TDR32408.1"/>
    <property type="molecule type" value="Genomic_DNA"/>
</dbReference>
<dbReference type="SMART" id="SM00345">
    <property type="entry name" value="HTH_GNTR"/>
    <property type="match status" value="1"/>
</dbReference>
<reference evidence="5 6" key="1">
    <citation type="submission" date="2019-03" db="EMBL/GenBank/DDBJ databases">
        <title>Genomic Encyclopedia of Type Strains, Phase IV (KMG-IV): sequencing the most valuable type-strain genomes for metagenomic binning, comparative biology and taxonomic classification.</title>
        <authorList>
            <person name="Goeker M."/>
        </authorList>
    </citation>
    <scope>NUCLEOTIDE SEQUENCE [LARGE SCALE GENOMIC DNA]</scope>
    <source>
        <strain evidence="5 6">DSM 102852</strain>
    </source>
</reference>
<evidence type="ECO:0000256" key="2">
    <source>
        <dbReference type="ARBA" id="ARBA00023125"/>
    </source>
</evidence>
<keyword evidence="6" id="KW-1185">Reference proteome</keyword>
<gene>
    <name evidence="5" type="ORF">DFR44_104127</name>
</gene>
<accession>A0A4R6YA78</accession>
<protein>
    <submittedName>
        <fullName evidence="5">GntR family transcriptional regulator</fullName>
    </submittedName>
</protein>
<dbReference type="GO" id="GO:0045892">
    <property type="term" value="P:negative regulation of DNA-templated transcription"/>
    <property type="evidence" value="ECO:0007669"/>
    <property type="project" value="TreeGrafter"/>
</dbReference>